<gene>
    <name evidence="2" type="ORF">KFK09_007729</name>
</gene>
<sequence>MIGDFRGNFALLSSSITVTSLPFFPRSDSGRILKTYADHFLNASLANSNSGKTTGLSHGNDEPDWVVAYYPGWPHYLLGYFRYLAWLLHPAGLSCGLLMATGYLFEGFELLR</sequence>
<protein>
    <submittedName>
        <fullName evidence="2">Uncharacterized protein</fullName>
    </submittedName>
</protein>
<comment type="caution">
    <text evidence="2">The sequence shown here is derived from an EMBL/GenBank/DDBJ whole genome shotgun (WGS) entry which is preliminary data.</text>
</comment>
<evidence type="ECO:0000256" key="1">
    <source>
        <dbReference type="SAM" id="Phobius"/>
    </source>
</evidence>
<dbReference type="AlphaFoldDB" id="A0A8T3BSP7"/>
<evidence type="ECO:0000313" key="3">
    <source>
        <dbReference type="Proteomes" id="UP000829196"/>
    </source>
</evidence>
<keyword evidence="3" id="KW-1185">Reference proteome</keyword>
<accession>A0A8T3BSP7</accession>
<feature type="transmembrane region" description="Helical" evidence="1">
    <location>
        <begin position="83"/>
        <end position="105"/>
    </location>
</feature>
<name>A0A8T3BSP7_DENNO</name>
<proteinExistence type="predicted"/>
<keyword evidence="1" id="KW-0812">Transmembrane</keyword>
<dbReference type="Proteomes" id="UP000829196">
    <property type="component" value="Unassembled WGS sequence"/>
</dbReference>
<dbReference type="EMBL" id="JAGYWB010000006">
    <property type="protein sequence ID" value="KAI0520258.1"/>
    <property type="molecule type" value="Genomic_DNA"/>
</dbReference>
<evidence type="ECO:0000313" key="2">
    <source>
        <dbReference type="EMBL" id="KAI0520258.1"/>
    </source>
</evidence>
<keyword evidence="1" id="KW-0472">Membrane</keyword>
<keyword evidence="1" id="KW-1133">Transmembrane helix</keyword>
<organism evidence="2 3">
    <name type="scientific">Dendrobium nobile</name>
    <name type="common">Orchid</name>
    <dbReference type="NCBI Taxonomy" id="94219"/>
    <lineage>
        <taxon>Eukaryota</taxon>
        <taxon>Viridiplantae</taxon>
        <taxon>Streptophyta</taxon>
        <taxon>Embryophyta</taxon>
        <taxon>Tracheophyta</taxon>
        <taxon>Spermatophyta</taxon>
        <taxon>Magnoliopsida</taxon>
        <taxon>Liliopsida</taxon>
        <taxon>Asparagales</taxon>
        <taxon>Orchidaceae</taxon>
        <taxon>Epidendroideae</taxon>
        <taxon>Malaxideae</taxon>
        <taxon>Dendrobiinae</taxon>
        <taxon>Dendrobium</taxon>
    </lineage>
</organism>
<reference evidence="2" key="1">
    <citation type="journal article" date="2022" name="Front. Genet.">
        <title>Chromosome-Scale Assembly of the Dendrobium nobile Genome Provides Insights Into the Molecular Mechanism of the Biosynthesis of the Medicinal Active Ingredient of Dendrobium.</title>
        <authorList>
            <person name="Xu Q."/>
            <person name="Niu S.-C."/>
            <person name="Li K.-L."/>
            <person name="Zheng P.-J."/>
            <person name="Zhang X.-J."/>
            <person name="Jia Y."/>
            <person name="Liu Y."/>
            <person name="Niu Y.-X."/>
            <person name="Yu L.-H."/>
            <person name="Chen D.-F."/>
            <person name="Zhang G.-Q."/>
        </authorList>
    </citation>
    <scope>NUCLEOTIDE SEQUENCE</scope>
    <source>
        <tissue evidence="2">Leaf</tissue>
    </source>
</reference>